<evidence type="ECO:0000313" key="1">
    <source>
        <dbReference type="EMBL" id="KOF01322.1"/>
    </source>
</evidence>
<dbReference type="AlphaFoldDB" id="A0A0L8AGF0"/>
<organism evidence="1 2">
    <name type="scientific">Roseivirga seohaensis subsp. aquiponti</name>
    <dbReference type="NCBI Taxonomy" id="1566026"/>
    <lineage>
        <taxon>Bacteria</taxon>
        <taxon>Pseudomonadati</taxon>
        <taxon>Bacteroidota</taxon>
        <taxon>Cytophagia</taxon>
        <taxon>Cytophagales</taxon>
        <taxon>Roseivirgaceae</taxon>
        <taxon>Roseivirga</taxon>
    </lineage>
</organism>
<name>A0A0L8AGF0_9BACT</name>
<dbReference type="RefSeq" id="WP_185096934.1">
    <property type="nucleotide sequence ID" value="NZ_JSVA01000051.1"/>
</dbReference>
<protein>
    <recommendedName>
        <fullName evidence="3">SbsA Ig-like domain-containing protein</fullName>
    </recommendedName>
</protein>
<gene>
    <name evidence="1" type="ORF">OB69_18210</name>
</gene>
<proteinExistence type="predicted"/>
<feature type="non-terminal residue" evidence="1">
    <location>
        <position position="1"/>
    </location>
</feature>
<keyword evidence="2" id="KW-1185">Reference proteome</keyword>
<comment type="caution">
    <text evidence="1">The sequence shown here is derived from an EMBL/GenBank/DDBJ whole genome shotgun (WGS) entry which is preliminary data.</text>
</comment>
<dbReference type="EMBL" id="JSVA01000051">
    <property type="protein sequence ID" value="KOF01322.1"/>
    <property type="molecule type" value="Genomic_DNA"/>
</dbReference>
<sequence length="108" mass="11087">GNYAIDTAAPVITSVSSTKVDGSYGLGEVIVVAVTFDEAVTVTGIPQLELETGSVDRKVDYSSGTGTNTLTFNYTVQMGDESADLDYKATNALTLNGGTIKDAAGNDA</sequence>
<feature type="non-terminal residue" evidence="1">
    <location>
        <position position="108"/>
    </location>
</feature>
<accession>A0A0L8AGF0</accession>
<evidence type="ECO:0008006" key="3">
    <source>
        <dbReference type="Google" id="ProtNLM"/>
    </source>
</evidence>
<evidence type="ECO:0000313" key="2">
    <source>
        <dbReference type="Proteomes" id="UP000036908"/>
    </source>
</evidence>
<dbReference type="PATRIC" id="fig|1566026.4.peg.2782"/>
<reference evidence="2" key="1">
    <citation type="submission" date="2014-11" db="EMBL/GenBank/DDBJ databases">
        <title>Genome sequencing of Roseivirga sp. D-25.</title>
        <authorList>
            <person name="Selvaratnam C."/>
            <person name="Thevarajoo S."/>
            <person name="Goh K.M."/>
            <person name="Eee R."/>
            <person name="Chan K.-G."/>
            <person name="Chong C.S."/>
        </authorList>
    </citation>
    <scope>NUCLEOTIDE SEQUENCE [LARGE SCALE GENOMIC DNA]</scope>
    <source>
        <strain evidence="2">D-25</strain>
    </source>
</reference>
<dbReference type="Proteomes" id="UP000036908">
    <property type="component" value="Unassembled WGS sequence"/>
</dbReference>